<evidence type="ECO:0000256" key="1">
    <source>
        <dbReference type="SAM" id="SignalP"/>
    </source>
</evidence>
<comment type="caution">
    <text evidence="2">The sequence shown here is derived from an EMBL/GenBank/DDBJ whole genome shotgun (WGS) entry which is preliminary data.</text>
</comment>
<keyword evidence="1" id="KW-0732">Signal</keyword>
<protein>
    <submittedName>
        <fullName evidence="2">Sel1 repeat family protein</fullName>
    </submittedName>
</protein>
<dbReference type="AlphaFoldDB" id="A0A9Q3ACQ5"/>
<reference evidence="2" key="1">
    <citation type="journal article" date="2022" name="Int. J. Syst. Evol. Microbiol.">
        <title>Pseudomonas aegrilactucae sp. nov. and Pseudomonas morbosilactucae sp. nov., pathogens causing bacterial rot of lettuce in Japan.</title>
        <authorList>
            <person name="Sawada H."/>
            <person name="Fujikawa T."/>
            <person name="Satou M."/>
        </authorList>
    </citation>
    <scope>NUCLEOTIDE SEQUENCE</scope>
    <source>
        <strain evidence="2">MAFF 301350</strain>
    </source>
</reference>
<evidence type="ECO:0000313" key="2">
    <source>
        <dbReference type="EMBL" id="MBV6285560.1"/>
    </source>
</evidence>
<evidence type="ECO:0000313" key="3">
    <source>
        <dbReference type="Proteomes" id="UP001106592"/>
    </source>
</evidence>
<dbReference type="Proteomes" id="UP001106592">
    <property type="component" value="Unassembled WGS sequence"/>
</dbReference>
<organism evidence="2 3">
    <name type="scientific">Pseudomonas aegrilactucae</name>
    <dbReference type="NCBI Taxonomy" id="2854028"/>
    <lineage>
        <taxon>Bacteria</taxon>
        <taxon>Pseudomonadati</taxon>
        <taxon>Pseudomonadota</taxon>
        <taxon>Gammaproteobacteria</taxon>
        <taxon>Pseudomonadales</taxon>
        <taxon>Pseudomonadaceae</taxon>
        <taxon>Pseudomonas</taxon>
    </lineage>
</organism>
<reference evidence="2" key="2">
    <citation type="journal article" date="2023" name="Plant Pathol.">
        <title>Dismantling and reorganizing Pseudomonas marginalis sensu#lato.</title>
        <authorList>
            <person name="Sawada H."/>
            <person name="Fujikawa T."/>
            <person name="Satou M."/>
        </authorList>
    </citation>
    <scope>NUCLEOTIDE SEQUENCE</scope>
    <source>
        <strain evidence="2">MAFF 301350</strain>
    </source>
</reference>
<keyword evidence="3" id="KW-1185">Reference proteome</keyword>
<gene>
    <name evidence="2" type="ORF">KUO17_00605</name>
</gene>
<feature type="signal peptide" evidence="1">
    <location>
        <begin position="1"/>
        <end position="20"/>
    </location>
</feature>
<accession>A0A9Q3ACQ5</accession>
<dbReference type="EMBL" id="JAHTBI010000001">
    <property type="protein sequence ID" value="MBV6285560.1"/>
    <property type="molecule type" value="Genomic_DNA"/>
</dbReference>
<feature type="chain" id="PRO_5040512413" evidence="1">
    <location>
        <begin position="21"/>
        <end position="320"/>
    </location>
</feature>
<proteinExistence type="predicted"/>
<sequence>MKWNVLMLMAGLLASACAKAAPACPEGDFPAFVEAFAEDTAVQTAFTAHTLVQQRVYRGPNEPQLAVRKLEPALHPDLSWLSATQLAANQLVVDIQLPDRVYVRDQLGLTLKAFIFTRADCWTLTRVEDWSPAAALRLGIAGPGAQAQLRGDAYEAMANGVDPVDPQLHVAALNSYLDAAQQGSSTGAYRAAALSLSGMAPRLSNARIEQLLDGAVDTYPPAGSFLATFYCDEGEPQPEGTCLHPQKALQALRRWAASGGEAAFKELGLAYERGAITPAQPARALACYQQAIRQGEDAVQVDAQRLTDRGVVVDERQPCL</sequence>
<dbReference type="RefSeq" id="WP_217973120.1">
    <property type="nucleotide sequence ID" value="NZ_JAHTBI010000001.1"/>
</dbReference>
<name>A0A9Q3ACQ5_9PSED</name>
<dbReference type="PROSITE" id="PS51257">
    <property type="entry name" value="PROKAR_LIPOPROTEIN"/>
    <property type="match status" value="1"/>
</dbReference>